<reference evidence="1 2" key="1">
    <citation type="submission" date="2024-02" db="EMBL/GenBank/DDBJ databases">
        <authorList>
            <person name="Chen Y."/>
            <person name="Shah S."/>
            <person name="Dougan E. K."/>
            <person name="Thang M."/>
            <person name="Chan C."/>
        </authorList>
    </citation>
    <scope>NUCLEOTIDE SEQUENCE [LARGE SCALE GENOMIC DNA]</scope>
</reference>
<keyword evidence="2" id="KW-1185">Reference proteome</keyword>
<accession>A0ABP0J9V5</accession>
<proteinExistence type="predicted"/>
<comment type="caution">
    <text evidence="1">The sequence shown here is derived from an EMBL/GenBank/DDBJ whole genome shotgun (WGS) entry which is preliminary data.</text>
</comment>
<evidence type="ECO:0000313" key="2">
    <source>
        <dbReference type="Proteomes" id="UP001642484"/>
    </source>
</evidence>
<evidence type="ECO:0000313" key="1">
    <source>
        <dbReference type="EMBL" id="CAK9011170.1"/>
    </source>
</evidence>
<sequence length="373" mass="41609">MNRLMNHEPLAAGVFNSTYNGASSQLSMWDGHLDNSVEVLELMCERMEKDWLNLNPKFRKSYGFKELATGLRLDMFLLRHLDSEFSSMLESGVPPIDINAVSAFRSAINKYAKEVSDQNFKAAEKLAPKLAEQMAQASFSQMQANLDIKYLTDRYSRGTAKIKDYCDTHQRYIQVKSLEDCVPDFLEQVQRQGKLLVDDATSAAKAICAASPNSAGIMVSSPIHKSWAFAGSAALLGSIGPISRARVCDLQNSDPDRPLSAPQRVQQRGLQGCQEVIQAVLEGVATDSTPKKIFVVDLMPNRYNEWGKAVAEMQKHHLQSNAGHEYFFTAYYSEEEAKDLQNLASEVQGGLVTARGSFFQYQQPQLSVFWAAR</sequence>
<name>A0ABP0J9V5_9DINO</name>
<gene>
    <name evidence="1" type="ORF">CCMP2556_LOCUS10356</name>
</gene>
<protein>
    <submittedName>
        <fullName evidence="1">Uncharacterized protein</fullName>
    </submittedName>
</protein>
<organism evidence="1 2">
    <name type="scientific">Durusdinium trenchii</name>
    <dbReference type="NCBI Taxonomy" id="1381693"/>
    <lineage>
        <taxon>Eukaryota</taxon>
        <taxon>Sar</taxon>
        <taxon>Alveolata</taxon>
        <taxon>Dinophyceae</taxon>
        <taxon>Suessiales</taxon>
        <taxon>Symbiodiniaceae</taxon>
        <taxon>Durusdinium</taxon>
    </lineage>
</organism>
<dbReference type="EMBL" id="CAXAMN010004836">
    <property type="protein sequence ID" value="CAK9011170.1"/>
    <property type="molecule type" value="Genomic_DNA"/>
</dbReference>
<dbReference type="Proteomes" id="UP001642484">
    <property type="component" value="Unassembled WGS sequence"/>
</dbReference>